<name>A0A2U2XGL4_9FLAO</name>
<evidence type="ECO:0000256" key="4">
    <source>
        <dbReference type="ARBA" id="ARBA00022737"/>
    </source>
</evidence>
<dbReference type="UniPathway" id="UPA00973"/>
<dbReference type="InterPro" id="IPR011004">
    <property type="entry name" value="Trimer_LpxA-like_sf"/>
</dbReference>
<dbReference type="Proteomes" id="UP000245370">
    <property type="component" value="Unassembled WGS sequence"/>
</dbReference>
<dbReference type="AlphaFoldDB" id="A0A2U2XGL4"/>
<keyword evidence="2 7" id="KW-0441">Lipid A biosynthesis</keyword>
<accession>A0A2U2XGL4</accession>
<comment type="subunit">
    <text evidence="7">Homotrimer.</text>
</comment>
<comment type="similarity">
    <text evidence="7">Belongs to the transferase hexapeptide repeat family. LpxD subfamily.</text>
</comment>
<evidence type="ECO:0000313" key="10">
    <source>
        <dbReference type="Proteomes" id="UP000245370"/>
    </source>
</evidence>
<dbReference type="CDD" id="cd03352">
    <property type="entry name" value="LbH_LpxD"/>
    <property type="match status" value="1"/>
</dbReference>
<comment type="function">
    <text evidence="7">Catalyzes the N-acylation of UDP-3-O-acylglucosamine using 3-hydroxyacyl-ACP as the acyl donor. Is involved in the biosynthesis of lipid A, a phosphorylated glycolipid that anchors the lipopolysaccharide to the outer membrane of the cell.</text>
</comment>
<keyword evidence="1 7" id="KW-0444">Lipid biosynthesis</keyword>
<reference evidence="9 10" key="1">
    <citation type="submission" date="2018-05" db="EMBL/GenBank/DDBJ databases">
        <title>Brumimicrobium oceani sp. nov., isolated from coastal sediment.</title>
        <authorList>
            <person name="Kou Y."/>
        </authorList>
    </citation>
    <scope>NUCLEOTIDE SEQUENCE [LARGE SCALE GENOMIC DNA]</scope>
    <source>
        <strain evidence="9 10">C305</strain>
    </source>
</reference>
<dbReference type="InterPro" id="IPR001451">
    <property type="entry name" value="Hexapep"/>
</dbReference>
<dbReference type="GO" id="GO:0009245">
    <property type="term" value="P:lipid A biosynthetic process"/>
    <property type="evidence" value="ECO:0007669"/>
    <property type="project" value="UniProtKB-UniRule"/>
</dbReference>
<dbReference type="RefSeq" id="WP_109358013.1">
    <property type="nucleotide sequence ID" value="NZ_QFRJ01000001.1"/>
</dbReference>
<feature type="domain" description="UDP-3-O-[3-hydroxymyristoyl] glucosamine N-acyltransferase non-repeat region" evidence="8">
    <location>
        <begin position="22"/>
        <end position="91"/>
    </location>
</feature>
<evidence type="ECO:0000256" key="7">
    <source>
        <dbReference type="HAMAP-Rule" id="MF_00523"/>
    </source>
</evidence>
<evidence type="ECO:0000256" key="5">
    <source>
        <dbReference type="ARBA" id="ARBA00023098"/>
    </source>
</evidence>
<evidence type="ECO:0000256" key="6">
    <source>
        <dbReference type="ARBA" id="ARBA00023315"/>
    </source>
</evidence>
<proteinExistence type="inferred from homology"/>
<dbReference type="EMBL" id="QFRJ01000001">
    <property type="protein sequence ID" value="PWH86935.1"/>
    <property type="molecule type" value="Genomic_DNA"/>
</dbReference>
<dbReference type="Gene3D" id="3.40.1390.10">
    <property type="entry name" value="MurE/MurF, N-terminal domain"/>
    <property type="match status" value="1"/>
</dbReference>
<dbReference type="InterPro" id="IPR007691">
    <property type="entry name" value="LpxD"/>
</dbReference>
<dbReference type="NCBIfam" id="TIGR01853">
    <property type="entry name" value="lipid_A_lpxD"/>
    <property type="match status" value="1"/>
</dbReference>
<dbReference type="NCBIfam" id="NF002060">
    <property type="entry name" value="PRK00892.1"/>
    <property type="match status" value="1"/>
</dbReference>
<reference evidence="9 10" key="2">
    <citation type="submission" date="2018-05" db="EMBL/GenBank/DDBJ databases">
        <authorList>
            <person name="Lanie J.A."/>
            <person name="Ng W.-L."/>
            <person name="Kazmierczak K.M."/>
            <person name="Andrzejewski T.M."/>
            <person name="Davidsen T.M."/>
            <person name="Wayne K.J."/>
            <person name="Tettelin H."/>
            <person name="Glass J.I."/>
            <person name="Rusch D."/>
            <person name="Podicherti R."/>
            <person name="Tsui H.-C.T."/>
            <person name="Winkler M.E."/>
        </authorList>
    </citation>
    <scope>NUCLEOTIDE SEQUENCE [LARGE SCALE GENOMIC DNA]</scope>
    <source>
        <strain evidence="9 10">C305</strain>
    </source>
</reference>
<evidence type="ECO:0000256" key="2">
    <source>
        <dbReference type="ARBA" id="ARBA00022556"/>
    </source>
</evidence>
<protein>
    <recommendedName>
        <fullName evidence="7">UDP-3-O-acylglucosamine N-acyltransferase</fullName>
        <ecNumber evidence="7">2.3.1.191</ecNumber>
    </recommendedName>
</protein>
<dbReference type="Pfam" id="PF00132">
    <property type="entry name" value="Hexapep"/>
    <property type="match status" value="2"/>
</dbReference>
<dbReference type="PANTHER" id="PTHR43378:SF2">
    <property type="entry name" value="UDP-3-O-ACYLGLUCOSAMINE N-ACYLTRANSFERASE 1, MITOCHONDRIAL-RELATED"/>
    <property type="match status" value="1"/>
</dbReference>
<dbReference type="GO" id="GO:0016020">
    <property type="term" value="C:membrane"/>
    <property type="evidence" value="ECO:0007669"/>
    <property type="project" value="GOC"/>
</dbReference>
<keyword evidence="6 7" id="KW-0012">Acyltransferase</keyword>
<feature type="active site" description="Proton acceptor" evidence="7">
    <location>
        <position position="243"/>
    </location>
</feature>
<dbReference type="OrthoDB" id="9784739at2"/>
<dbReference type="GO" id="GO:0103118">
    <property type="term" value="F:UDP-3-O-[(3R)-3-hydroxyacyl]-glucosamine N-acyltransferase activity"/>
    <property type="evidence" value="ECO:0007669"/>
    <property type="project" value="UniProtKB-EC"/>
</dbReference>
<keyword evidence="3 7" id="KW-0808">Transferase</keyword>
<dbReference type="EC" id="2.3.1.191" evidence="7"/>
<evidence type="ECO:0000256" key="1">
    <source>
        <dbReference type="ARBA" id="ARBA00022516"/>
    </source>
</evidence>
<comment type="catalytic activity">
    <reaction evidence="7">
        <text>a UDP-3-O-[(3R)-3-hydroxyacyl]-alpha-D-glucosamine + a (3R)-hydroxyacyl-[ACP] = a UDP-2-N,3-O-bis[(3R)-3-hydroxyacyl]-alpha-D-glucosamine + holo-[ACP] + H(+)</text>
        <dbReference type="Rhea" id="RHEA:53836"/>
        <dbReference type="Rhea" id="RHEA-COMP:9685"/>
        <dbReference type="Rhea" id="RHEA-COMP:9945"/>
        <dbReference type="ChEBI" id="CHEBI:15378"/>
        <dbReference type="ChEBI" id="CHEBI:64479"/>
        <dbReference type="ChEBI" id="CHEBI:78827"/>
        <dbReference type="ChEBI" id="CHEBI:137740"/>
        <dbReference type="ChEBI" id="CHEBI:137748"/>
        <dbReference type="EC" id="2.3.1.191"/>
    </reaction>
</comment>
<dbReference type="HAMAP" id="MF_00523">
    <property type="entry name" value="LpxD"/>
    <property type="match status" value="1"/>
</dbReference>
<evidence type="ECO:0000313" key="9">
    <source>
        <dbReference type="EMBL" id="PWH86935.1"/>
    </source>
</evidence>
<comment type="pathway">
    <text evidence="7">Bacterial outer membrane biogenesis; LPS lipid A biosynthesis.</text>
</comment>
<organism evidence="9 10">
    <name type="scientific">Brumimicrobium oceani</name>
    <dbReference type="NCBI Taxonomy" id="2100725"/>
    <lineage>
        <taxon>Bacteria</taxon>
        <taxon>Pseudomonadati</taxon>
        <taxon>Bacteroidota</taxon>
        <taxon>Flavobacteriia</taxon>
        <taxon>Flavobacteriales</taxon>
        <taxon>Crocinitomicaceae</taxon>
        <taxon>Brumimicrobium</taxon>
    </lineage>
</organism>
<keyword evidence="10" id="KW-1185">Reference proteome</keyword>
<dbReference type="GO" id="GO:0016410">
    <property type="term" value="F:N-acyltransferase activity"/>
    <property type="evidence" value="ECO:0007669"/>
    <property type="project" value="InterPro"/>
</dbReference>
<sequence length="342" mass="36734">MEFSAEQIAGILDGEVQGDEHVKVSGLSKIEEGQPNTLTFLSNMKYEPHIYETKASIAIVAKSFNPSKELPSSLTLVKVEDPYSCFAKLLEVYDQMNQKKPQIERNAFVSESAKIGQDCYIGANAYIGENAVIGDNVKIYPNTYVGDNVKIGDSTTLHPNVSIYHDCVVGKSCLVHAGAVIGSDGFGFAPNEKGEFQKVPQIGNVILEDHVDVGANATIDRATLGSTILRRGVKIDNLVQVAHNVEIGLNSAMAAQAGVAGSTKIGQNVLIGGQVGISGHIKIADRTQIVAQSGIPGSVKKPDTVLMGSPGIPMDDFKRSFVGFRRLPSILKRLQEIEEKLK</sequence>
<evidence type="ECO:0000256" key="3">
    <source>
        <dbReference type="ARBA" id="ARBA00022679"/>
    </source>
</evidence>
<gene>
    <name evidence="7 9" type="primary">lpxD</name>
    <name evidence="9" type="ORF">DIT68_01365</name>
</gene>
<keyword evidence="4 7" id="KW-0677">Repeat</keyword>
<evidence type="ECO:0000259" key="8">
    <source>
        <dbReference type="Pfam" id="PF04613"/>
    </source>
</evidence>
<dbReference type="Gene3D" id="2.160.10.10">
    <property type="entry name" value="Hexapeptide repeat proteins"/>
    <property type="match status" value="1"/>
</dbReference>
<keyword evidence="5 7" id="KW-0443">Lipid metabolism</keyword>
<dbReference type="InterPro" id="IPR020573">
    <property type="entry name" value="UDP_GlcNAc_AcTrfase_non-rep"/>
</dbReference>
<dbReference type="SUPFAM" id="SSF51161">
    <property type="entry name" value="Trimeric LpxA-like enzymes"/>
    <property type="match status" value="1"/>
</dbReference>
<dbReference type="Pfam" id="PF04613">
    <property type="entry name" value="LpxD"/>
    <property type="match status" value="1"/>
</dbReference>
<dbReference type="PANTHER" id="PTHR43378">
    <property type="entry name" value="UDP-3-O-ACYLGLUCOSAMINE N-ACYLTRANSFERASE"/>
    <property type="match status" value="1"/>
</dbReference>
<comment type="caution">
    <text evidence="9">The sequence shown here is derived from an EMBL/GenBank/DDBJ whole genome shotgun (WGS) entry which is preliminary data.</text>
</comment>